<sequence>MRDFCGFAIHFRLTVMITIFRYRKKNSTLSFQVTVGLKCNSVIFVWSDCGSSVISEFPELSEEALKFAMQFSTTYLYEKEFSSLLYLKTKYRNRLSVIADLRLKLTNIKPDIQDPCKGRQDQQSR</sequence>
<evidence type="ECO:0000313" key="1">
    <source>
        <dbReference type="EMBL" id="PNF18920.1"/>
    </source>
</evidence>
<gene>
    <name evidence="1" type="ORF">B7P43_G18239</name>
</gene>
<organism evidence="1 2">
    <name type="scientific">Cryptotermes secundus</name>
    <dbReference type="NCBI Taxonomy" id="105785"/>
    <lineage>
        <taxon>Eukaryota</taxon>
        <taxon>Metazoa</taxon>
        <taxon>Ecdysozoa</taxon>
        <taxon>Arthropoda</taxon>
        <taxon>Hexapoda</taxon>
        <taxon>Insecta</taxon>
        <taxon>Pterygota</taxon>
        <taxon>Neoptera</taxon>
        <taxon>Polyneoptera</taxon>
        <taxon>Dictyoptera</taxon>
        <taxon>Blattodea</taxon>
        <taxon>Blattoidea</taxon>
        <taxon>Termitoidae</taxon>
        <taxon>Kalotermitidae</taxon>
        <taxon>Cryptotermitinae</taxon>
        <taxon>Cryptotermes</taxon>
    </lineage>
</organism>
<dbReference type="Proteomes" id="UP000235965">
    <property type="component" value="Unassembled WGS sequence"/>
</dbReference>
<reference evidence="1 2" key="1">
    <citation type="submission" date="2017-12" db="EMBL/GenBank/DDBJ databases">
        <title>Hemimetabolous genomes reveal molecular basis of termite eusociality.</title>
        <authorList>
            <person name="Harrison M.C."/>
            <person name="Jongepier E."/>
            <person name="Robertson H.M."/>
            <person name="Arning N."/>
            <person name="Bitard-Feildel T."/>
            <person name="Chao H."/>
            <person name="Childers C.P."/>
            <person name="Dinh H."/>
            <person name="Doddapaneni H."/>
            <person name="Dugan S."/>
            <person name="Gowin J."/>
            <person name="Greiner C."/>
            <person name="Han Y."/>
            <person name="Hu H."/>
            <person name="Hughes D.S.T."/>
            <person name="Huylmans A.-K."/>
            <person name="Kemena C."/>
            <person name="Kremer L.P.M."/>
            <person name="Lee S.L."/>
            <person name="Lopez-Ezquerra A."/>
            <person name="Mallet L."/>
            <person name="Monroy-Kuhn J.M."/>
            <person name="Moser A."/>
            <person name="Murali S.C."/>
            <person name="Muzny D.M."/>
            <person name="Otani S."/>
            <person name="Piulachs M.-D."/>
            <person name="Poelchau M."/>
            <person name="Qu J."/>
            <person name="Schaub F."/>
            <person name="Wada-Katsumata A."/>
            <person name="Worley K.C."/>
            <person name="Xie Q."/>
            <person name="Ylla G."/>
            <person name="Poulsen M."/>
            <person name="Gibbs R.A."/>
            <person name="Schal C."/>
            <person name="Richards S."/>
            <person name="Belles X."/>
            <person name="Korb J."/>
            <person name="Bornberg-Bauer E."/>
        </authorList>
    </citation>
    <scope>NUCLEOTIDE SEQUENCE [LARGE SCALE GENOMIC DNA]</scope>
    <source>
        <tissue evidence="1">Whole body</tissue>
    </source>
</reference>
<dbReference type="AlphaFoldDB" id="A0A2J7PRG4"/>
<evidence type="ECO:0000313" key="2">
    <source>
        <dbReference type="Proteomes" id="UP000235965"/>
    </source>
</evidence>
<keyword evidence="2" id="KW-1185">Reference proteome</keyword>
<comment type="caution">
    <text evidence="1">The sequence shown here is derived from an EMBL/GenBank/DDBJ whole genome shotgun (WGS) entry which is preliminary data.</text>
</comment>
<proteinExistence type="predicted"/>
<name>A0A2J7PRG4_9NEOP</name>
<accession>A0A2J7PRG4</accession>
<evidence type="ECO:0008006" key="3">
    <source>
        <dbReference type="Google" id="ProtNLM"/>
    </source>
</evidence>
<dbReference type="InParanoid" id="A0A2J7PRG4"/>
<dbReference type="EMBL" id="NEVH01022102">
    <property type="protein sequence ID" value="PNF18920.1"/>
    <property type="molecule type" value="Genomic_DNA"/>
</dbReference>
<dbReference type="PANTHER" id="PTHR45913">
    <property type="entry name" value="EPM2A-INTERACTING PROTEIN 1"/>
    <property type="match status" value="1"/>
</dbReference>
<dbReference type="PANTHER" id="PTHR45913:SF19">
    <property type="entry name" value="LOW QUALITY PROTEIN: ZINC FINGER BED DOMAIN-CONTAINING PROTEIN 5-LIKE"/>
    <property type="match status" value="1"/>
</dbReference>
<protein>
    <recommendedName>
        <fullName evidence="3">HAT C-terminal dimerisation domain-containing protein</fullName>
    </recommendedName>
</protein>
<dbReference type="STRING" id="105785.A0A2J7PRG4"/>